<proteinExistence type="predicted"/>
<evidence type="ECO:0000313" key="2">
    <source>
        <dbReference type="Proteomes" id="UP000028185"/>
    </source>
</evidence>
<evidence type="ECO:0000313" key="1">
    <source>
        <dbReference type="EMBL" id="AIG43298.1"/>
    </source>
</evidence>
<name>A0A075SHJ7_STRSU</name>
<gene>
    <name evidence="1" type="ORF">ID09_04300</name>
</gene>
<accession>A0A075SHJ7</accession>
<dbReference type="PATRIC" id="fig|1214179.4.peg.821"/>
<dbReference type="Proteomes" id="UP000028185">
    <property type="component" value="Chromosome"/>
</dbReference>
<dbReference type="HOGENOM" id="CLU_2810675_0_0_9"/>
<organism evidence="1 2">
    <name type="scientific">Streptococcus suis 6407</name>
    <dbReference type="NCBI Taxonomy" id="1214179"/>
    <lineage>
        <taxon>Bacteria</taxon>
        <taxon>Bacillati</taxon>
        <taxon>Bacillota</taxon>
        <taxon>Bacilli</taxon>
        <taxon>Lactobacillales</taxon>
        <taxon>Streptococcaceae</taxon>
        <taxon>Streptococcus</taxon>
    </lineage>
</organism>
<dbReference type="AlphaFoldDB" id="A0A075SHJ7"/>
<dbReference type="EMBL" id="CP008921">
    <property type="protein sequence ID" value="AIG43298.1"/>
    <property type="molecule type" value="Genomic_DNA"/>
</dbReference>
<sequence length="74" mass="9034">MLKYAEKYLVDQLYIIDNEYLNYDLDLIEHPDWENLRDWVIVANPRYVKGVHDNPYYRAEIANDLDYVRKLLGR</sequence>
<protein>
    <submittedName>
        <fullName evidence="1">Uncharacterized protein</fullName>
    </submittedName>
</protein>
<reference evidence="1 2" key="1">
    <citation type="journal article" date="2014" name="Genome Announc.">
        <title>Whole-Genome Sequence of Streptococcus suis Serotype 4 Reference Strain 6407.</title>
        <authorList>
            <person name="Wang K."/>
            <person name="Chen J."/>
            <person name="Yao H."/>
            <person name="Lu C."/>
        </authorList>
    </citation>
    <scope>NUCLEOTIDE SEQUENCE [LARGE SCALE GENOMIC DNA]</scope>
    <source>
        <strain evidence="1">6407</strain>
    </source>
</reference>